<name>A0ABD6CZA6_9EURY</name>
<gene>
    <name evidence="2" type="ORF">ACFSBJ_10210</name>
</gene>
<evidence type="ECO:0000313" key="2">
    <source>
        <dbReference type="EMBL" id="MFD1634103.1"/>
    </source>
</evidence>
<feature type="region of interest" description="Disordered" evidence="1">
    <location>
        <begin position="1"/>
        <end position="41"/>
    </location>
</feature>
<proteinExistence type="predicted"/>
<dbReference type="EMBL" id="JBHUDL010000010">
    <property type="protein sequence ID" value="MFD1634103.1"/>
    <property type="molecule type" value="Genomic_DNA"/>
</dbReference>
<dbReference type="Proteomes" id="UP001597075">
    <property type="component" value="Unassembled WGS sequence"/>
</dbReference>
<evidence type="ECO:0000256" key="1">
    <source>
        <dbReference type="SAM" id="MobiDB-lite"/>
    </source>
</evidence>
<evidence type="ECO:0000313" key="3">
    <source>
        <dbReference type="Proteomes" id="UP001597075"/>
    </source>
</evidence>
<accession>A0ABD6CZA6</accession>
<protein>
    <submittedName>
        <fullName evidence="2">Uncharacterized protein</fullName>
    </submittedName>
</protein>
<comment type="caution">
    <text evidence="2">The sequence shown here is derived from an EMBL/GenBank/DDBJ whole genome shotgun (WGS) entry which is preliminary data.</text>
</comment>
<sequence>MPVPGDSSADEDSSQPSGGERGGRRNDRAPGTVIPSPPRTVAGRLAGADRLSTAQQAILGYYAESGRFDYRALRIKSAVDETLDAILDDVYADIEDAVAAELGVETVDFAYETKLTLPAELTLGYLYRRAIARSTAGYDPVTDDATGLRGRLGRVDPSATANREAREYVERAEEATALIVQALLDGDMRDAINDDEFEDFAVRVDGDDVDRERVAVVAQTHLQTVVEAAFDRAPDAVRVAYDDAVERSEAHQAQDHRFRELLADALDGDTEAVDRIESEYKFAPVPDDAPFEGAERDLPYLRTQYDRVGVIYRGMLDAYRGIGFEIPAAFGTSIVLAIIGAQIWLDDVDDYRDDVAEGQLTPVTAEYVLADDDPTGYENVVAVAERYFDLAREHAAEAGSPLNGIAIEYILRSGDPRRLPGSGTDA</sequence>
<dbReference type="AlphaFoldDB" id="A0ABD6CZA6"/>
<keyword evidence="3" id="KW-1185">Reference proteome</keyword>
<reference evidence="2 3" key="1">
    <citation type="journal article" date="2019" name="Int. J. Syst. Evol. Microbiol.">
        <title>The Global Catalogue of Microorganisms (GCM) 10K type strain sequencing project: providing services to taxonomists for standard genome sequencing and annotation.</title>
        <authorList>
            <consortium name="The Broad Institute Genomics Platform"/>
            <consortium name="The Broad Institute Genome Sequencing Center for Infectious Disease"/>
            <person name="Wu L."/>
            <person name="Ma J."/>
        </authorList>
    </citation>
    <scope>NUCLEOTIDE SEQUENCE [LARGE SCALE GENOMIC DNA]</scope>
    <source>
        <strain evidence="2 3">CGMCC 1.10594</strain>
    </source>
</reference>
<organism evidence="2 3">
    <name type="scientific">Haloplanus ruber</name>
    <dbReference type="NCBI Taxonomy" id="869892"/>
    <lineage>
        <taxon>Archaea</taxon>
        <taxon>Methanobacteriati</taxon>
        <taxon>Methanobacteriota</taxon>
        <taxon>Stenosarchaea group</taxon>
        <taxon>Halobacteria</taxon>
        <taxon>Halobacteriales</taxon>
        <taxon>Haloferacaceae</taxon>
        <taxon>Haloplanus</taxon>
    </lineage>
</organism>
<dbReference type="RefSeq" id="WP_256404359.1">
    <property type="nucleotide sequence ID" value="NZ_CP187151.1"/>
</dbReference>